<sequence length="534" mass="60893">MYVGVYKVARPRVTDRCCNPLKNHRKGSEPNSNLYTISICGVLRAREKNIELKYGETYCPKCRLEIMELPTNKQQSQETGTPTMSQASSAGTSEAASPALRVIQLEDVKKALQSISVSPTSVAVVNLNTTRQALNEDEVLTESEGKAQHFYNLMIDVKNQLPNASKSQKYQLLSLYPQSMPIREGARFFNVSRTLLIAALKLRQEKGLLSSPSFQRISLVSDKTRSAVVKFYLDDRYSKVLPGRRDVISLGGGAYEQKRLLLCNLNELFALFKNEFSDHKIEDLMMKSKFSPKDLELFEDCILEKQRLLEEEVQYQQWKSTDRAEMISVISEYLKQLKNNLSDTTLIVTMDFEMNYSCLIQGEIQSYHWSKKHVTIHPVVIFYKENQEVKHRTIVFISDELDHDADLVQVFEDKIINIVKQDQDHASTTCIEYFTDGCGAQYKNKKTFMRDCQQMKKHGTSVKRNFHATRHGKCLCDAASASVKRKVANASLQRPLDNQIINAQDVYDFCNSSDLDEGEITCVIARTPRPVIIT</sequence>
<evidence type="ECO:0000313" key="3">
    <source>
        <dbReference type="Proteomes" id="UP001219518"/>
    </source>
</evidence>
<reference evidence="2" key="2">
    <citation type="journal article" date="2023" name="BMC Genomics">
        <title>Pest status, molecular evolution, and epigenetic factors derived from the genome assembly of Frankliniella fusca, a thysanopteran phytovirus vector.</title>
        <authorList>
            <person name="Catto M.A."/>
            <person name="Labadie P.E."/>
            <person name="Jacobson A.L."/>
            <person name="Kennedy G.G."/>
            <person name="Srinivasan R."/>
            <person name="Hunt B.G."/>
        </authorList>
    </citation>
    <scope>NUCLEOTIDE SEQUENCE</scope>
    <source>
        <strain evidence="2">PL_HMW_Pooled</strain>
    </source>
</reference>
<dbReference type="EMBL" id="JAHWGI010000652">
    <property type="protein sequence ID" value="KAK3916987.1"/>
    <property type="molecule type" value="Genomic_DNA"/>
</dbReference>
<name>A0AAE1LG97_9NEOP</name>
<protein>
    <submittedName>
        <fullName evidence="2">Translation factor GUF1-like protein, mitochondrial</fullName>
    </submittedName>
</protein>
<organism evidence="2 3">
    <name type="scientific">Frankliniella fusca</name>
    <dbReference type="NCBI Taxonomy" id="407009"/>
    <lineage>
        <taxon>Eukaryota</taxon>
        <taxon>Metazoa</taxon>
        <taxon>Ecdysozoa</taxon>
        <taxon>Arthropoda</taxon>
        <taxon>Hexapoda</taxon>
        <taxon>Insecta</taxon>
        <taxon>Pterygota</taxon>
        <taxon>Neoptera</taxon>
        <taxon>Paraneoptera</taxon>
        <taxon>Thysanoptera</taxon>
        <taxon>Terebrantia</taxon>
        <taxon>Thripoidea</taxon>
        <taxon>Thripidae</taxon>
        <taxon>Frankliniella</taxon>
    </lineage>
</organism>
<gene>
    <name evidence="2" type="ORF">KUF71_006663</name>
</gene>
<accession>A0AAE1LG97</accession>
<evidence type="ECO:0000256" key="1">
    <source>
        <dbReference type="SAM" id="MobiDB-lite"/>
    </source>
</evidence>
<feature type="region of interest" description="Disordered" evidence="1">
    <location>
        <begin position="72"/>
        <end position="93"/>
    </location>
</feature>
<keyword evidence="3" id="KW-1185">Reference proteome</keyword>
<dbReference type="PANTHER" id="PTHR46601:SF1">
    <property type="entry name" value="ADF-H DOMAIN-CONTAINING PROTEIN"/>
    <property type="match status" value="1"/>
</dbReference>
<reference evidence="2" key="1">
    <citation type="submission" date="2021-07" db="EMBL/GenBank/DDBJ databases">
        <authorList>
            <person name="Catto M.A."/>
            <person name="Jacobson A."/>
            <person name="Kennedy G."/>
            <person name="Labadie P."/>
            <person name="Hunt B.G."/>
            <person name="Srinivasan R."/>
        </authorList>
    </citation>
    <scope>NUCLEOTIDE SEQUENCE</scope>
    <source>
        <strain evidence="2">PL_HMW_Pooled</strain>
        <tissue evidence="2">Head</tissue>
    </source>
</reference>
<comment type="caution">
    <text evidence="2">The sequence shown here is derived from an EMBL/GenBank/DDBJ whole genome shotgun (WGS) entry which is preliminary data.</text>
</comment>
<evidence type="ECO:0000313" key="2">
    <source>
        <dbReference type="EMBL" id="KAK3916987.1"/>
    </source>
</evidence>
<dbReference type="AlphaFoldDB" id="A0AAE1LG97"/>
<dbReference type="Proteomes" id="UP001219518">
    <property type="component" value="Unassembled WGS sequence"/>
</dbReference>
<proteinExistence type="predicted"/>
<dbReference type="PANTHER" id="PTHR46601">
    <property type="entry name" value="ULP_PROTEASE DOMAIN-CONTAINING PROTEIN"/>
    <property type="match status" value="1"/>
</dbReference>